<name>A0ABW4JYL8_9HYPH</name>
<reference evidence="5" key="1">
    <citation type="journal article" date="2019" name="Int. J. Syst. Evol. Microbiol.">
        <title>The Global Catalogue of Microorganisms (GCM) 10K type strain sequencing project: providing services to taxonomists for standard genome sequencing and annotation.</title>
        <authorList>
            <consortium name="The Broad Institute Genomics Platform"/>
            <consortium name="The Broad Institute Genome Sequencing Center for Infectious Disease"/>
            <person name="Wu L."/>
            <person name="Ma J."/>
        </authorList>
    </citation>
    <scope>NUCLEOTIDE SEQUENCE [LARGE SCALE GENOMIC DNA]</scope>
    <source>
        <strain evidence="5">JCM 3369</strain>
    </source>
</reference>
<evidence type="ECO:0000256" key="1">
    <source>
        <dbReference type="SAM" id="Coils"/>
    </source>
</evidence>
<keyword evidence="3" id="KW-0472">Membrane</keyword>
<dbReference type="InterPro" id="IPR050445">
    <property type="entry name" value="Bact_polysacc_biosynth/exp"/>
</dbReference>
<dbReference type="PANTHER" id="PTHR32309:SF13">
    <property type="entry name" value="FERRIC ENTEROBACTIN TRANSPORT PROTEIN FEPE"/>
    <property type="match status" value="1"/>
</dbReference>
<protein>
    <submittedName>
        <fullName evidence="4">RkpR, polysaccharide export protein</fullName>
    </submittedName>
</protein>
<sequence length="465" mass="51499">MTPSDQTARPVKGDKIRGAANGDKTVSKPAREGAFVALPEDGKARPDRASGSGDLVARLKKTGLDPHRLLDLALPGTGTSSRSRPRTRHRLIVLGFFLFVALPSLLFSGYMAFFASDQYNSTVAFAIRSSTQGAATDILGLVLDSGSESTASNSYILQDYIRSQAILEDLEPSLDLTAIFNRSGADWLFRMGEDLPIEARLDYWESMVDVHYDATSGVINVDVRSFDPNDSVRVAEAILARSDALVNQLSDANRRETLRFAEETVARAETRLRAIRREMSNYRDKTQEVSPEDNARLTMEMIAGLEQEIASKTAELSILSSYQVQDSPRVRLLQETISALEAQVDGYRNKLGDGRVAATEGERDTAAQAALSRGDRLSQRISTYTDLKLEEEFSNRFYATALAGLEKARQDAAQKHMYLATFIKPTLSEQAQYPHRLAYSLFTALALFGLWGVAVLLYYNIRDRN</sequence>
<dbReference type="EMBL" id="JBHUFA010000011">
    <property type="protein sequence ID" value="MFD1696824.1"/>
    <property type="molecule type" value="Genomic_DNA"/>
</dbReference>
<proteinExistence type="predicted"/>
<evidence type="ECO:0000313" key="4">
    <source>
        <dbReference type="EMBL" id="MFD1696824.1"/>
    </source>
</evidence>
<evidence type="ECO:0000313" key="5">
    <source>
        <dbReference type="Proteomes" id="UP001597327"/>
    </source>
</evidence>
<dbReference type="RefSeq" id="WP_149894319.1">
    <property type="nucleotide sequence ID" value="NZ_JBHUFA010000011.1"/>
</dbReference>
<dbReference type="PANTHER" id="PTHR32309">
    <property type="entry name" value="TYROSINE-PROTEIN KINASE"/>
    <property type="match status" value="1"/>
</dbReference>
<feature type="region of interest" description="Disordered" evidence="2">
    <location>
        <begin position="1"/>
        <end position="52"/>
    </location>
</feature>
<gene>
    <name evidence="4" type="ORF">ACFSC7_15000</name>
</gene>
<keyword evidence="3" id="KW-0812">Transmembrane</keyword>
<comment type="caution">
    <text evidence="4">The sequence shown here is derived from an EMBL/GenBank/DDBJ whole genome shotgun (WGS) entry which is preliminary data.</text>
</comment>
<keyword evidence="5" id="KW-1185">Reference proteome</keyword>
<organism evidence="4 5">
    <name type="scientific">Roseibium aestuarii</name>
    <dbReference type="NCBI Taxonomy" id="2600299"/>
    <lineage>
        <taxon>Bacteria</taxon>
        <taxon>Pseudomonadati</taxon>
        <taxon>Pseudomonadota</taxon>
        <taxon>Alphaproteobacteria</taxon>
        <taxon>Hyphomicrobiales</taxon>
        <taxon>Stappiaceae</taxon>
        <taxon>Roseibium</taxon>
    </lineage>
</organism>
<keyword evidence="3" id="KW-1133">Transmembrane helix</keyword>
<feature type="coiled-coil region" evidence="1">
    <location>
        <begin position="258"/>
        <end position="285"/>
    </location>
</feature>
<dbReference type="Proteomes" id="UP001597327">
    <property type="component" value="Unassembled WGS sequence"/>
</dbReference>
<feature type="transmembrane region" description="Helical" evidence="3">
    <location>
        <begin position="91"/>
        <end position="113"/>
    </location>
</feature>
<feature type="transmembrane region" description="Helical" evidence="3">
    <location>
        <begin position="437"/>
        <end position="459"/>
    </location>
</feature>
<accession>A0ABW4JYL8</accession>
<evidence type="ECO:0000256" key="3">
    <source>
        <dbReference type="SAM" id="Phobius"/>
    </source>
</evidence>
<keyword evidence="1" id="KW-0175">Coiled coil</keyword>
<evidence type="ECO:0000256" key="2">
    <source>
        <dbReference type="SAM" id="MobiDB-lite"/>
    </source>
</evidence>